<accession>A0A8S5P9Y4</accession>
<sequence>MNEFKESLKVSKEQLEYEEYKRKRFAKEVHKEKWDNARKRLEGEER</sequence>
<protein>
    <submittedName>
        <fullName evidence="1">Uncharacterized protein</fullName>
    </submittedName>
</protein>
<dbReference type="EMBL" id="BK015374">
    <property type="protein sequence ID" value="DAE03794.1"/>
    <property type="molecule type" value="Genomic_DNA"/>
</dbReference>
<name>A0A8S5P9Y4_9CAUD</name>
<proteinExistence type="predicted"/>
<organism evidence="1">
    <name type="scientific">Myoviridae sp. ct2Pw37</name>
    <dbReference type="NCBI Taxonomy" id="2825021"/>
    <lineage>
        <taxon>Viruses</taxon>
        <taxon>Duplodnaviria</taxon>
        <taxon>Heunggongvirae</taxon>
        <taxon>Uroviricota</taxon>
        <taxon>Caudoviricetes</taxon>
    </lineage>
</organism>
<evidence type="ECO:0000313" key="1">
    <source>
        <dbReference type="EMBL" id="DAE03794.1"/>
    </source>
</evidence>
<reference evidence="1" key="1">
    <citation type="journal article" date="2021" name="Proc. Natl. Acad. Sci. U.S.A.">
        <title>A Catalog of Tens of Thousands of Viruses from Human Metagenomes Reveals Hidden Associations with Chronic Diseases.</title>
        <authorList>
            <person name="Tisza M.J."/>
            <person name="Buck C.B."/>
        </authorList>
    </citation>
    <scope>NUCLEOTIDE SEQUENCE</scope>
    <source>
        <strain evidence="1">Ct2Pw37</strain>
    </source>
</reference>